<dbReference type="EMBL" id="CP000612">
    <property type="protein sequence ID" value="ABO49559.1"/>
    <property type="molecule type" value="Genomic_DNA"/>
</dbReference>
<dbReference type="Pfam" id="PF07963">
    <property type="entry name" value="N_methyl"/>
    <property type="match status" value="1"/>
</dbReference>
<dbReference type="RefSeq" id="WP_011877386.1">
    <property type="nucleotide sequence ID" value="NC_009253.1"/>
</dbReference>
<comment type="subcellular location">
    <subcellularLocation>
        <location evidence="1">Membrane</location>
        <topology evidence="1">Single-pass membrane protein</topology>
    </subcellularLocation>
</comment>
<dbReference type="Gene3D" id="3.30.700.10">
    <property type="entry name" value="Glycoprotein, Type 4 Pilin"/>
    <property type="match status" value="1"/>
</dbReference>
<sequence length="162" mass="18202">MKWVKNNRGFTMIEILVVITMIGILSTIVVPKITSQMDKPKKSRAMIEIKTIKDALDIYFAENSSYPTTQKEIAEVMRDNGVLGEKFGKYSALDPWKNPYYIKITTNEYTIWSEGPKTGTELDDIVTTNEDTEVYVDKNNNLDPSTATTDSTKNGTISTEGS</sequence>
<dbReference type="AlphaFoldDB" id="A4J3A6"/>
<evidence type="ECO:0000313" key="9">
    <source>
        <dbReference type="EMBL" id="ABO49559.1"/>
    </source>
</evidence>
<gene>
    <name evidence="9" type="ordered locus">Dred_1024</name>
</gene>
<dbReference type="KEGG" id="drm:Dred_1024"/>
<keyword evidence="10" id="KW-1185">Reference proteome</keyword>
<organism evidence="9 10">
    <name type="scientific">Desulforamulus reducens (strain ATCC BAA-1160 / DSM 100696 / MI-1)</name>
    <name type="common">Desulfotomaculum reducens</name>
    <dbReference type="NCBI Taxonomy" id="349161"/>
    <lineage>
        <taxon>Bacteria</taxon>
        <taxon>Bacillati</taxon>
        <taxon>Bacillota</taxon>
        <taxon>Clostridia</taxon>
        <taxon>Eubacteriales</taxon>
        <taxon>Peptococcaceae</taxon>
        <taxon>Desulforamulus</taxon>
    </lineage>
</organism>
<dbReference type="InterPro" id="IPR000983">
    <property type="entry name" value="Bac_GSPG_pilin"/>
</dbReference>
<proteinExistence type="predicted"/>
<dbReference type="HOGENOM" id="CLU_1546178_0_0_9"/>
<dbReference type="SUPFAM" id="SSF54523">
    <property type="entry name" value="Pili subunits"/>
    <property type="match status" value="1"/>
</dbReference>
<evidence type="ECO:0000256" key="1">
    <source>
        <dbReference type="ARBA" id="ARBA00004167"/>
    </source>
</evidence>
<dbReference type="InterPro" id="IPR013545">
    <property type="entry name" value="T2SS_protein-GspG_C"/>
</dbReference>
<dbReference type="Proteomes" id="UP000001556">
    <property type="component" value="Chromosome"/>
</dbReference>
<evidence type="ECO:0000256" key="3">
    <source>
        <dbReference type="ARBA" id="ARBA00022692"/>
    </source>
</evidence>
<dbReference type="OrthoDB" id="1787073at2"/>
<name>A4J3A6_DESRM</name>
<keyword evidence="3 7" id="KW-0812">Transmembrane</keyword>
<evidence type="ECO:0000313" key="10">
    <source>
        <dbReference type="Proteomes" id="UP000001556"/>
    </source>
</evidence>
<evidence type="ECO:0000256" key="5">
    <source>
        <dbReference type="ARBA" id="ARBA00023136"/>
    </source>
</evidence>
<evidence type="ECO:0000259" key="8">
    <source>
        <dbReference type="Pfam" id="PF08334"/>
    </source>
</evidence>
<feature type="transmembrane region" description="Helical" evidence="7">
    <location>
        <begin position="12"/>
        <end position="34"/>
    </location>
</feature>
<evidence type="ECO:0000256" key="2">
    <source>
        <dbReference type="ARBA" id="ARBA00022481"/>
    </source>
</evidence>
<reference evidence="9 10" key="1">
    <citation type="submission" date="2007-03" db="EMBL/GenBank/DDBJ databases">
        <title>Complete sequence of Desulfotomaculum reducens MI-1.</title>
        <authorList>
            <consortium name="US DOE Joint Genome Institute"/>
            <person name="Copeland A."/>
            <person name="Lucas S."/>
            <person name="Lapidus A."/>
            <person name="Barry K."/>
            <person name="Detter J.C."/>
            <person name="Glavina del Rio T."/>
            <person name="Hammon N."/>
            <person name="Israni S."/>
            <person name="Dalin E."/>
            <person name="Tice H."/>
            <person name="Pitluck S."/>
            <person name="Sims D."/>
            <person name="Brettin T."/>
            <person name="Bruce D."/>
            <person name="Han C."/>
            <person name="Tapia R."/>
            <person name="Schmutz J."/>
            <person name="Larimer F."/>
            <person name="Land M."/>
            <person name="Hauser L."/>
            <person name="Kyrpides N."/>
            <person name="Kim E."/>
            <person name="Tebo B.M."/>
            <person name="Richardson P."/>
        </authorList>
    </citation>
    <scope>NUCLEOTIDE SEQUENCE [LARGE SCALE GENOMIC DNA]</scope>
    <source>
        <strain evidence="9 10">MI-1</strain>
    </source>
</reference>
<dbReference type="Pfam" id="PF08334">
    <property type="entry name" value="T2SSG"/>
    <property type="match status" value="1"/>
</dbReference>
<dbReference type="eggNOG" id="COG2165">
    <property type="taxonomic scope" value="Bacteria"/>
</dbReference>
<accession>A4J3A6</accession>
<feature type="domain" description="Type II secretion system protein GspG C-terminal" evidence="8">
    <location>
        <begin position="32"/>
        <end position="118"/>
    </location>
</feature>
<evidence type="ECO:0000256" key="6">
    <source>
        <dbReference type="SAM" id="MobiDB-lite"/>
    </source>
</evidence>
<protein>
    <recommendedName>
        <fullName evidence="8">Type II secretion system protein GspG C-terminal domain-containing protein</fullName>
    </recommendedName>
</protein>
<evidence type="ECO:0000256" key="7">
    <source>
        <dbReference type="SAM" id="Phobius"/>
    </source>
</evidence>
<dbReference type="PANTHER" id="PTHR30093:SF44">
    <property type="entry name" value="TYPE II SECRETION SYSTEM CORE PROTEIN G"/>
    <property type="match status" value="1"/>
</dbReference>
<dbReference type="STRING" id="349161.Dred_1024"/>
<feature type="region of interest" description="Disordered" evidence="6">
    <location>
        <begin position="137"/>
        <end position="162"/>
    </location>
</feature>
<dbReference type="PRINTS" id="PR00813">
    <property type="entry name" value="BCTERIALGSPG"/>
</dbReference>
<dbReference type="GO" id="GO:0015627">
    <property type="term" value="C:type II protein secretion system complex"/>
    <property type="evidence" value="ECO:0007669"/>
    <property type="project" value="InterPro"/>
</dbReference>
<dbReference type="PANTHER" id="PTHR30093">
    <property type="entry name" value="GENERAL SECRETION PATHWAY PROTEIN G"/>
    <property type="match status" value="1"/>
</dbReference>
<dbReference type="InterPro" id="IPR045584">
    <property type="entry name" value="Pilin-like"/>
</dbReference>
<evidence type="ECO:0000256" key="4">
    <source>
        <dbReference type="ARBA" id="ARBA00022989"/>
    </source>
</evidence>
<dbReference type="GO" id="GO:0016020">
    <property type="term" value="C:membrane"/>
    <property type="evidence" value="ECO:0007669"/>
    <property type="project" value="UniProtKB-SubCell"/>
</dbReference>
<keyword evidence="4 7" id="KW-1133">Transmembrane helix</keyword>
<dbReference type="GO" id="GO:0015628">
    <property type="term" value="P:protein secretion by the type II secretion system"/>
    <property type="evidence" value="ECO:0007669"/>
    <property type="project" value="InterPro"/>
</dbReference>
<dbReference type="NCBIfam" id="TIGR02532">
    <property type="entry name" value="IV_pilin_GFxxxE"/>
    <property type="match status" value="1"/>
</dbReference>
<keyword evidence="2" id="KW-0488">Methylation</keyword>
<dbReference type="InterPro" id="IPR012902">
    <property type="entry name" value="N_methyl_site"/>
</dbReference>
<keyword evidence="5 7" id="KW-0472">Membrane</keyword>
<feature type="compositionally biased region" description="Polar residues" evidence="6">
    <location>
        <begin position="138"/>
        <end position="162"/>
    </location>
</feature>